<dbReference type="PANTHER" id="PTHR30460">
    <property type="entry name" value="MODERATE CONDUCTANCE MECHANOSENSITIVE CHANNEL YBIO"/>
    <property type="match status" value="1"/>
</dbReference>
<evidence type="ECO:0000256" key="6">
    <source>
        <dbReference type="ARBA" id="ARBA00023136"/>
    </source>
</evidence>
<evidence type="ECO:0000313" key="11">
    <source>
        <dbReference type="EMBL" id="QSB06270.1"/>
    </source>
</evidence>
<evidence type="ECO:0000256" key="1">
    <source>
        <dbReference type="ARBA" id="ARBA00004651"/>
    </source>
</evidence>
<evidence type="ECO:0000256" key="2">
    <source>
        <dbReference type="ARBA" id="ARBA00008017"/>
    </source>
</evidence>
<dbReference type="Proteomes" id="UP000662939">
    <property type="component" value="Chromosome"/>
</dbReference>
<dbReference type="EMBL" id="CP070496">
    <property type="protein sequence ID" value="QSB06270.1"/>
    <property type="molecule type" value="Genomic_DNA"/>
</dbReference>
<keyword evidence="4 7" id="KW-0812">Transmembrane</keyword>
<evidence type="ECO:0000259" key="10">
    <source>
        <dbReference type="Pfam" id="PF21088"/>
    </source>
</evidence>
<feature type="transmembrane region" description="Helical" evidence="7">
    <location>
        <begin position="107"/>
        <end position="126"/>
    </location>
</feature>
<feature type="domain" description="Mechanosensitive ion channel MscS C-terminal" evidence="9">
    <location>
        <begin position="224"/>
        <end position="308"/>
    </location>
</feature>
<dbReference type="PANTHER" id="PTHR30460:SF0">
    <property type="entry name" value="MODERATE CONDUCTANCE MECHANOSENSITIVE CHANNEL YBIO"/>
    <property type="match status" value="1"/>
</dbReference>
<evidence type="ECO:0000259" key="8">
    <source>
        <dbReference type="Pfam" id="PF00924"/>
    </source>
</evidence>
<dbReference type="Pfam" id="PF21082">
    <property type="entry name" value="MS_channel_3rd"/>
    <property type="match status" value="1"/>
</dbReference>
<dbReference type="Pfam" id="PF00924">
    <property type="entry name" value="MS_channel_2nd"/>
    <property type="match status" value="1"/>
</dbReference>
<dbReference type="InterPro" id="IPR049278">
    <property type="entry name" value="MS_channel_C"/>
</dbReference>
<protein>
    <submittedName>
        <fullName evidence="11">Mechanosensitive ion channel family protein</fullName>
    </submittedName>
</protein>
<evidence type="ECO:0000313" key="12">
    <source>
        <dbReference type="Proteomes" id="UP000662939"/>
    </source>
</evidence>
<keyword evidence="12" id="KW-1185">Reference proteome</keyword>
<feature type="domain" description="Mechanosensitive ion channel transmembrane helices 2/3" evidence="10">
    <location>
        <begin position="113"/>
        <end position="151"/>
    </location>
</feature>
<dbReference type="Pfam" id="PF21088">
    <property type="entry name" value="MS_channel_1st"/>
    <property type="match status" value="1"/>
</dbReference>
<keyword evidence="6 7" id="KW-0472">Membrane</keyword>
<keyword evidence="3" id="KW-1003">Cell membrane</keyword>
<gene>
    <name evidence="11" type="ORF">JQS30_05005</name>
</gene>
<dbReference type="InterPro" id="IPR045276">
    <property type="entry name" value="YbiO_bact"/>
</dbReference>
<dbReference type="InterPro" id="IPR011014">
    <property type="entry name" value="MscS_channel_TM-2"/>
</dbReference>
<dbReference type="RefSeq" id="WP_213172279.1">
    <property type="nucleotide sequence ID" value="NZ_CP070496.1"/>
</dbReference>
<dbReference type="SUPFAM" id="SSF50182">
    <property type="entry name" value="Sm-like ribonucleoproteins"/>
    <property type="match status" value="1"/>
</dbReference>
<dbReference type="InterPro" id="IPR006685">
    <property type="entry name" value="MscS_channel_2nd"/>
</dbReference>
<accession>A0A895XVM1</accession>
<dbReference type="KEGG" id="nav:JQS30_05005"/>
<evidence type="ECO:0000256" key="7">
    <source>
        <dbReference type="SAM" id="Phobius"/>
    </source>
</evidence>
<evidence type="ECO:0000259" key="9">
    <source>
        <dbReference type="Pfam" id="PF21082"/>
    </source>
</evidence>
<comment type="subcellular location">
    <subcellularLocation>
        <location evidence="1">Cell membrane</location>
        <topology evidence="1">Multi-pass membrane protein</topology>
    </subcellularLocation>
</comment>
<reference evidence="11" key="1">
    <citation type="submission" date="2021-02" db="EMBL/GenBank/DDBJ databases">
        <title>Natronoglycomyces albus gen. nov., sp. nov, a haloalkaliphilic actinobacterium from a soda solonchak soil.</title>
        <authorList>
            <person name="Sorokin D.Y."/>
            <person name="Khijniak T.V."/>
            <person name="Zakharycheva A.P."/>
            <person name="Boueva O.V."/>
            <person name="Ariskina E.V."/>
            <person name="Hahnke R.L."/>
            <person name="Bunk B."/>
            <person name="Sproer C."/>
            <person name="Schumann P."/>
            <person name="Evtushenko L.I."/>
            <person name="Kublanov I.V."/>
        </authorList>
    </citation>
    <scope>NUCLEOTIDE SEQUENCE</scope>
    <source>
        <strain evidence="11">DSM 106290</strain>
    </source>
</reference>
<dbReference type="SUPFAM" id="SSF82861">
    <property type="entry name" value="Mechanosensitive channel protein MscS (YggB), transmembrane region"/>
    <property type="match status" value="1"/>
</dbReference>
<dbReference type="InterPro" id="IPR049142">
    <property type="entry name" value="MS_channel_1st"/>
</dbReference>
<evidence type="ECO:0000256" key="5">
    <source>
        <dbReference type="ARBA" id="ARBA00022989"/>
    </source>
</evidence>
<feature type="transmembrane region" description="Helical" evidence="7">
    <location>
        <begin position="38"/>
        <end position="59"/>
    </location>
</feature>
<dbReference type="InterPro" id="IPR011066">
    <property type="entry name" value="MscS_channel_C_sf"/>
</dbReference>
<feature type="transmembrane region" description="Helical" evidence="7">
    <location>
        <begin position="132"/>
        <end position="150"/>
    </location>
</feature>
<dbReference type="Gene3D" id="3.30.70.100">
    <property type="match status" value="1"/>
</dbReference>
<dbReference type="FunFam" id="2.30.30.60:FF:000001">
    <property type="entry name" value="MscS Mechanosensitive ion channel"/>
    <property type="match status" value="1"/>
</dbReference>
<evidence type="ECO:0000256" key="3">
    <source>
        <dbReference type="ARBA" id="ARBA00022475"/>
    </source>
</evidence>
<feature type="domain" description="Mechanosensitive ion channel MscS" evidence="8">
    <location>
        <begin position="152"/>
        <end position="216"/>
    </location>
</feature>
<sequence>MTAVANEAATPCDNGPGMCSLLWDITGNETLSRMGGQVVSHAFNVILIVVALLVVRMIINRAINKVVMGVTNAKRRKFLSSLQMRDETRAKIIGDRRKQRADTLTRILRYANSIFIFTIMFILLLGEFGINLAPFLASAGIVGLALGFGAQNLVRDYLSGICILLEDQYGVGDWVDVGPVSGSVEDMGLRVTTLRDMSGAIWYVPNGEIIRVGNSSQSWAEILLDIPLPPDTDVEEASAAILRAAEAVAQDDEWKSSIVGPPAIMGVAQMSIDVLSIRVGLQSTSEQQWAVQRELRRRISVELRAAGLSEKMGNNRVFVPRSTQEPQ</sequence>
<keyword evidence="5 7" id="KW-1133">Transmembrane helix</keyword>
<dbReference type="InterPro" id="IPR023408">
    <property type="entry name" value="MscS_beta-dom_sf"/>
</dbReference>
<proteinExistence type="inferred from homology"/>
<name>A0A895XVM1_9ACTN</name>
<evidence type="ECO:0000256" key="4">
    <source>
        <dbReference type="ARBA" id="ARBA00022692"/>
    </source>
</evidence>
<dbReference type="AlphaFoldDB" id="A0A895XVM1"/>
<organism evidence="11 12">
    <name type="scientific">Natronoglycomyces albus</name>
    <dbReference type="NCBI Taxonomy" id="2811108"/>
    <lineage>
        <taxon>Bacteria</taxon>
        <taxon>Bacillati</taxon>
        <taxon>Actinomycetota</taxon>
        <taxon>Actinomycetes</taxon>
        <taxon>Glycomycetales</taxon>
        <taxon>Glycomycetaceae</taxon>
        <taxon>Natronoglycomyces</taxon>
    </lineage>
</organism>
<comment type="similarity">
    <text evidence="2">Belongs to the MscS (TC 1.A.23) family.</text>
</comment>
<dbReference type="SUPFAM" id="SSF82689">
    <property type="entry name" value="Mechanosensitive channel protein MscS (YggB), C-terminal domain"/>
    <property type="match status" value="1"/>
</dbReference>
<dbReference type="Gene3D" id="1.10.287.1260">
    <property type="match status" value="1"/>
</dbReference>
<dbReference type="Gene3D" id="2.30.30.60">
    <property type="match status" value="1"/>
</dbReference>
<dbReference type="InterPro" id="IPR010920">
    <property type="entry name" value="LSM_dom_sf"/>
</dbReference>
<dbReference type="GO" id="GO:0008381">
    <property type="term" value="F:mechanosensitive monoatomic ion channel activity"/>
    <property type="evidence" value="ECO:0007669"/>
    <property type="project" value="InterPro"/>
</dbReference>
<dbReference type="GO" id="GO:0005886">
    <property type="term" value="C:plasma membrane"/>
    <property type="evidence" value="ECO:0007669"/>
    <property type="project" value="UniProtKB-SubCell"/>
</dbReference>